<name>A0A5C5YFI6_9BACT</name>
<dbReference type="SUPFAM" id="SSF49785">
    <property type="entry name" value="Galactose-binding domain-like"/>
    <property type="match status" value="1"/>
</dbReference>
<gene>
    <name evidence="3" type="ORF">Pla123a_36720</name>
</gene>
<evidence type="ECO:0000313" key="3">
    <source>
        <dbReference type="EMBL" id="TWT73778.1"/>
    </source>
</evidence>
<feature type="signal peptide" evidence="1">
    <location>
        <begin position="1"/>
        <end position="22"/>
    </location>
</feature>
<feature type="chain" id="PRO_5022753106" description="Ice-binding protein C-terminal domain-containing protein" evidence="1">
    <location>
        <begin position="23"/>
        <end position="260"/>
    </location>
</feature>
<dbReference type="EMBL" id="SJPO01000009">
    <property type="protein sequence ID" value="TWT73778.1"/>
    <property type="molecule type" value="Genomic_DNA"/>
</dbReference>
<reference evidence="3 4" key="1">
    <citation type="submission" date="2019-02" db="EMBL/GenBank/DDBJ databases">
        <title>Deep-cultivation of Planctomycetes and their phenomic and genomic characterization uncovers novel biology.</title>
        <authorList>
            <person name="Wiegand S."/>
            <person name="Jogler M."/>
            <person name="Boedeker C."/>
            <person name="Pinto D."/>
            <person name="Vollmers J."/>
            <person name="Rivas-Marin E."/>
            <person name="Kohn T."/>
            <person name="Peeters S.H."/>
            <person name="Heuer A."/>
            <person name="Rast P."/>
            <person name="Oberbeckmann S."/>
            <person name="Bunk B."/>
            <person name="Jeske O."/>
            <person name="Meyerdierks A."/>
            <person name="Storesund J.E."/>
            <person name="Kallscheuer N."/>
            <person name="Luecker S."/>
            <person name="Lage O.M."/>
            <person name="Pohl T."/>
            <person name="Merkel B.J."/>
            <person name="Hornburger P."/>
            <person name="Mueller R.-W."/>
            <person name="Bruemmer F."/>
            <person name="Labrenz M."/>
            <person name="Spormann A.M."/>
            <person name="Op Den Camp H."/>
            <person name="Overmann J."/>
            <person name="Amann R."/>
            <person name="Jetten M.S.M."/>
            <person name="Mascher T."/>
            <person name="Medema M.H."/>
            <person name="Devos D.P."/>
            <person name="Kaster A.-K."/>
            <person name="Ovreas L."/>
            <person name="Rohde M."/>
            <person name="Galperin M.Y."/>
            <person name="Jogler C."/>
        </authorList>
    </citation>
    <scope>NUCLEOTIDE SEQUENCE [LARGE SCALE GENOMIC DNA]</scope>
    <source>
        <strain evidence="3 4">Pla123a</strain>
    </source>
</reference>
<dbReference type="InterPro" id="IPR013424">
    <property type="entry name" value="Ice-binding_C"/>
</dbReference>
<accession>A0A5C5YFI6</accession>
<keyword evidence="1" id="KW-0732">Signal</keyword>
<dbReference type="InterPro" id="IPR008979">
    <property type="entry name" value="Galactose-bd-like_sf"/>
</dbReference>
<dbReference type="Gene3D" id="2.60.120.260">
    <property type="entry name" value="Galactose-binding domain-like"/>
    <property type="match status" value="1"/>
</dbReference>
<dbReference type="Pfam" id="PF07589">
    <property type="entry name" value="PEP-CTERM"/>
    <property type="match status" value="1"/>
</dbReference>
<dbReference type="OrthoDB" id="9765957at2"/>
<feature type="domain" description="Ice-binding protein C-terminal" evidence="2">
    <location>
        <begin position="238"/>
        <end position="260"/>
    </location>
</feature>
<dbReference type="RefSeq" id="WP_146589577.1">
    <property type="nucleotide sequence ID" value="NZ_SJPO01000009.1"/>
</dbReference>
<evidence type="ECO:0000256" key="1">
    <source>
        <dbReference type="SAM" id="SignalP"/>
    </source>
</evidence>
<keyword evidence="4" id="KW-1185">Reference proteome</keyword>
<dbReference type="Proteomes" id="UP000318478">
    <property type="component" value="Unassembled WGS sequence"/>
</dbReference>
<dbReference type="NCBIfam" id="TIGR02595">
    <property type="entry name" value="PEP_CTERM"/>
    <property type="match status" value="1"/>
</dbReference>
<evidence type="ECO:0000313" key="4">
    <source>
        <dbReference type="Proteomes" id="UP000318478"/>
    </source>
</evidence>
<dbReference type="AlphaFoldDB" id="A0A5C5YFI6"/>
<proteinExistence type="predicted"/>
<organism evidence="3 4">
    <name type="scientific">Posidoniimonas polymericola</name>
    <dbReference type="NCBI Taxonomy" id="2528002"/>
    <lineage>
        <taxon>Bacteria</taxon>
        <taxon>Pseudomonadati</taxon>
        <taxon>Planctomycetota</taxon>
        <taxon>Planctomycetia</taxon>
        <taxon>Pirellulales</taxon>
        <taxon>Lacipirellulaceae</taxon>
        <taxon>Posidoniimonas</taxon>
    </lineage>
</organism>
<protein>
    <recommendedName>
        <fullName evidence="2">Ice-binding protein C-terminal domain-containing protein</fullName>
    </recommendedName>
</protein>
<evidence type="ECO:0000259" key="2">
    <source>
        <dbReference type="Pfam" id="PF07589"/>
    </source>
</evidence>
<comment type="caution">
    <text evidence="3">The sequence shown here is derived from an EMBL/GenBank/DDBJ whole genome shotgun (WGS) entry which is preliminary data.</text>
</comment>
<sequence length="260" mass="26556" precursor="true">MRLMMWACAAMAALLTTNAAFAAPVVLTNEAPGGGAPGDVHDPTSAGGPDTFSASSTDLLQGLIGVYSGNSNAGSLGGDYPHPMAEVSTGAAAWTDGILVNYYPGDVDGDGSTSNDLEDFAVFHNGFGTVGGNGNDPGYVTFDLGGLFNLTGVDVFTGWNDGGRDDMSFNVQVAGNDGVFATIDSFAKTDDGNAGTVPTNYLSFDLAASAVRYLQLEVTDADNGYVGIMEIDAFGSRVPEPAALGLACLAGVGLIGRRRR</sequence>